<keyword evidence="3" id="KW-1185">Reference proteome</keyword>
<organism evidence="2 3">
    <name type="scientific">Vigna mungo</name>
    <name type="common">Black gram</name>
    <name type="synonym">Phaseolus mungo</name>
    <dbReference type="NCBI Taxonomy" id="3915"/>
    <lineage>
        <taxon>Eukaryota</taxon>
        <taxon>Viridiplantae</taxon>
        <taxon>Streptophyta</taxon>
        <taxon>Embryophyta</taxon>
        <taxon>Tracheophyta</taxon>
        <taxon>Spermatophyta</taxon>
        <taxon>Magnoliopsida</taxon>
        <taxon>eudicotyledons</taxon>
        <taxon>Gunneridae</taxon>
        <taxon>Pentapetalae</taxon>
        <taxon>rosids</taxon>
        <taxon>fabids</taxon>
        <taxon>Fabales</taxon>
        <taxon>Fabaceae</taxon>
        <taxon>Papilionoideae</taxon>
        <taxon>50 kb inversion clade</taxon>
        <taxon>NPAAA clade</taxon>
        <taxon>indigoferoid/millettioid clade</taxon>
        <taxon>Phaseoleae</taxon>
        <taxon>Vigna</taxon>
    </lineage>
</organism>
<protein>
    <submittedName>
        <fullName evidence="2">Uncharacterized protein</fullName>
    </submittedName>
</protein>
<keyword evidence="1" id="KW-1133">Transmembrane helix</keyword>
<evidence type="ECO:0000313" key="2">
    <source>
        <dbReference type="EMBL" id="WVY95655.1"/>
    </source>
</evidence>
<proteinExistence type="predicted"/>
<dbReference type="EMBL" id="CP144692">
    <property type="protein sequence ID" value="WVY95655.1"/>
    <property type="molecule type" value="Genomic_DNA"/>
</dbReference>
<reference evidence="2 3" key="1">
    <citation type="journal article" date="2023" name="Life. Sci Alliance">
        <title>Evolutionary insights into 3D genome organization and epigenetic landscape of Vigna mungo.</title>
        <authorList>
            <person name="Junaid A."/>
            <person name="Singh B."/>
            <person name="Bhatia S."/>
        </authorList>
    </citation>
    <scope>NUCLEOTIDE SEQUENCE [LARGE SCALE GENOMIC DNA]</scope>
    <source>
        <strain evidence="2">Urdbean</strain>
    </source>
</reference>
<accession>A0AAQ3MRF5</accession>
<dbReference type="Proteomes" id="UP001374535">
    <property type="component" value="Chromosome 9"/>
</dbReference>
<gene>
    <name evidence="2" type="ORF">V8G54_027806</name>
</gene>
<name>A0AAQ3MRF5_VIGMU</name>
<feature type="transmembrane region" description="Helical" evidence="1">
    <location>
        <begin position="43"/>
        <end position="61"/>
    </location>
</feature>
<keyword evidence="1" id="KW-0812">Transmembrane</keyword>
<keyword evidence="1" id="KW-0472">Membrane</keyword>
<dbReference type="AlphaFoldDB" id="A0AAQ3MRF5"/>
<evidence type="ECO:0000256" key="1">
    <source>
        <dbReference type="SAM" id="Phobius"/>
    </source>
</evidence>
<evidence type="ECO:0000313" key="3">
    <source>
        <dbReference type="Proteomes" id="UP001374535"/>
    </source>
</evidence>
<sequence length="170" mass="20627">MIWYSGRFTRMTTIRSRHTFFLISRTRERCRNIPSLMVIIRRWSYSLMIIIIIEVLSLHVLHKVLPTGIRRGWWNLPSMFHMPLPINKRKLIGRHMLRWPNRIPLITHSNTISMSIIVWRRYRKTVERTSRFWHVHVSVFRDSIVHCIIDRLVMPRGSHGLNHRGKWVVF</sequence>